<feature type="region of interest" description="Disordered" evidence="1">
    <location>
        <begin position="55"/>
        <end position="89"/>
    </location>
</feature>
<comment type="caution">
    <text evidence="2">The sequence shown here is derived from an EMBL/GenBank/DDBJ whole genome shotgun (WGS) entry which is preliminary data.</text>
</comment>
<dbReference type="AlphaFoldDB" id="A0A4Z2EIY1"/>
<evidence type="ECO:0000256" key="1">
    <source>
        <dbReference type="SAM" id="MobiDB-lite"/>
    </source>
</evidence>
<evidence type="ECO:0000313" key="2">
    <source>
        <dbReference type="EMBL" id="TNN28581.1"/>
    </source>
</evidence>
<keyword evidence="3" id="KW-1185">Reference proteome</keyword>
<gene>
    <name evidence="2" type="ORF">EYF80_061269</name>
</gene>
<accession>A0A4Z2EIY1</accession>
<sequence length="89" mass="9549">MWDFLQNAPPPPRDKPPIHPVAALAFLSSVEPSEGRPLSLNRPVVHLKASLVVRSGPERSGPVRSGPSVRPALNVTSVPPNRADAFRVS</sequence>
<protein>
    <submittedName>
        <fullName evidence="2">Uncharacterized protein</fullName>
    </submittedName>
</protein>
<dbReference type="Proteomes" id="UP000314294">
    <property type="component" value="Unassembled WGS sequence"/>
</dbReference>
<organism evidence="2 3">
    <name type="scientific">Liparis tanakae</name>
    <name type="common">Tanaka's snailfish</name>
    <dbReference type="NCBI Taxonomy" id="230148"/>
    <lineage>
        <taxon>Eukaryota</taxon>
        <taxon>Metazoa</taxon>
        <taxon>Chordata</taxon>
        <taxon>Craniata</taxon>
        <taxon>Vertebrata</taxon>
        <taxon>Euteleostomi</taxon>
        <taxon>Actinopterygii</taxon>
        <taxon>Neopterygii</taxon>
        <taxon>Teleostei</taxon>
        <taxon>Neoteleostei</taxon>
        <taxon>Acanthomorphata</taxon>
        <taxon>Eupercaria</taxon>
        <taxon>Perciformes</taxon>
        <taxon>Cottioidei</taxon>
        <taxon>Cottales</taxon>
        <taxon>Liparidae</taxon>
        <taxon>Liparis</taxon>
    </lineage>
</organism>
<dbReference type="EMBL" id="SRLO01006725">
    <property type="protein sequence ID" value="TNN28581.1"/>
    <property type="molecule type" value="Genomic_DNA"/>
</dbReference>
<proteinExistence type="predicted"/>
<name>A0A4Z2EIY1_9TELE</name>
<evidence type="ECO:0000313" key="3">
    <source>
        <dbReference type="Proteomes" id="UP000314294"/>
    </source>
</evidence>
<reference evidence="2 3" key="1">
    <citation type="submission" date="2019-03" db="EMBL/GenBank/DDBJ databases">
        <title>First draft genome of Liparis tanakae, snailfish: a comprehensive survey of snailfish specific genes.</title>
        <authorList>
            <person name="Kim W."/>
            <person name="Song I."/>
            <person name="Jeong J.-H."/>
            <person name="Kim D."/>
            <person name="Kim S."/>
            <person name="Ryu S."/>
            <person name="Song J.Y."/>
            <person name="Lee S.K."/>
        </authorList>
    </citation>
    <scope>NUCLEOTIDE SEQUENCE [LARGE SCALE GENOMIC DNA]</scope>
    <source>
        <tissue evidence="2">Muscle</tissue>
    </source>
</reference>